<dbReference type="Gene3D" id="2.40.10.120">
    <property type="match status" value="1"/>
</dbReference>
<dbReference type="PROSITE" id="PS50082">
    <property type="entry name" value="WD_REPEATS_2"/>
    <property type="match status" value="9"/>
</dbReference>
<keyword evidence="5" id="KW-1185">Reference proteome</keyword>
<evidence type="ECO:0000256" key="3">
    <source>
        <dbReference type="PROSITE-ProRule" id="PRU00221"/>
    </source>
</evidence>
<protein>
    <submittedName>
        <fullName evidence="4">Trypsin-like peptidase domain-containing protein</fullName>
    </submittedName>
</protein>
<accession>A0ABV9W029</accession>
<evidence type="ECO:0000256" key="2">
    <source>
        <dbReference type="ARBA" id="ARBA00022737"/>
    </source>
</evidence>
<dbReference type="PROSITE" id="PS50294">
    <property type="entry name" value="WD_REPEATS_REGION"/>
    <property type="match status" value="1"/>
</dbReference>
<proteinExistence type="predicted"/>
<keyword evidence="1 3" id="KW-0853">WD repeat</keyword>
<dbReference type="SUPFAM" id="SSF50998">
    <property type="entry name" value="Quinoprotein alcohol dehydrogenase-like"/>
    <property type="match status" value="1"/>
</dbReference>
<feature type="repeat" description="WD" evidence="3">
    <location>
        <begin position="878"/>
        <end position="911"/>
    </location>
</feature>
<dbReference type="InterPro" id="IPR011047">
    <property type="entry name" value="Quinoprotein_ADH-like_sf"/>
</dbReference>
<dbReference type="SMART" id="SM00320">
    <property type="entry name" value="WD40"/>
    <property type="match status" value="13"/>
</dbReference>
<feature type="repeat" description="WD" evidence="3">
    <location>
        <begin position="962"/>
        <end position="993"/>
    </location>
</feature>
<comment type="caution">
    <text evidence="4">The sequence shown here is derived from an EMBL/GenBank/DDBJ whole genome shotgun (WGS) entry which is preliminary data.</text>
</comment>
<name>A0ABV9W029_9ACTN</name>
<dbReference type="InterPro" id="IPR015943">
    <property type="entry name" value="WD40/YVTN_repeat-like_dom_sf"/>
</dbReference>
<feature type="repeat" description="WD" evidence="3">
    <location>
        <begin position="1130"/>
        <end position="1161"/>
    </location>
</feature>
<dbReference type="Pfam" id="PF13365">
    <property type="entry name" value="Trypsin_2"/>
    <property type="match status" value="1"/>
</dbReference>
<evidence type="ECO:0000256" key="1">
    <source>
        <dbReference type="ARBA" id="ARBA00022574"/>
    </source>
</evidence>
<feature type="repeat" description="WD" evidence="3">
    <location>
        <begin position="1004"/>
        <end position="1035"/>
    </location>
</feature>
<evidence type="ECO:0000313" key="4">
    <source>
        <dbReference type="EMBL" id="MFC5001991.1"/>
    </source>
</evidence>
<keyword evidence="2" id="KW-0677">Repeat</keyword>
<feature type="repeat" description="WD" evidence="3">
    <location>
        <begin position="794"/>
        <end position="825"/>
    </location>
</feature>
<dbReference type="RefSeq" id="WP_380119659.1">
    <property type="nucleotide sequence ID" value="NZ_JBHSIU010000041.1"/>
</dbReference>
<feature type="repeat" description="WD" evidence="3">
    <location>
        <begin position="920"/>
        <end position="951"/>
    </location>
</feature>
<feature type="repeat" description="WD" evidence="3">
    <location>
        <begin position="752"/>
        <end position="783"/>
    </location>
</feature>
<dbReference type="CDD" id="cd00200">
    <property type="entry name" value="WD40"/>
    <property type="match status" value="2"/>
</dbReference>
<dbReference type="PANTHER" id="PTHR19848:SF8">
    <property type="entry name" value="F-BOX AND WD REPEAT DOMAIN CONTAINING 7"/>
    <property type="match status" value="1"/>
</dbReference>
<dbReference type="InterPro" id="IPR001680">
    <property type="entry name" value="WD40_rpt"/>
</dbReference>
<dbReference type="Proteomes" id="UP001595912">
    <property type="component" value="Unassembled WGS sequence"/>
</dbReference>
<sequence>MEVIADRGAGAVGGRYRYGSGCLVAGRTVLTAAHVVVGAAAVWVRDVGKRRFQAVIDAGFVHEVEGESDLALIEADVPGPGLPAMPLGRVVRDGAGPGVVERCHAVGYPWFAESPSPGAVREVVDAVGEIPVLSRLVSGRLSLVVSVAPRPLPQAEVRLGNSPWSGMSGAPVITAEGLLLGVVIEHADREGPSAITVAPLTAVDSAAGRSDANLRPPAQWWSRLGVAGPQALRPVPAPMGGVHEAPYWATLRQFGRTLHARMPQLVGRERELIEISRFATGDEPYRWLVGGAYVGKTALLFEAVTAGLSAEVDIVAYFLSRRASDADSSRFVAAVLPQLAAMCGQPPPSMVNVDQFLMLWEAAVARARNQRRHLLLVVDGLDEDLRPTSTPSVASLLPTLAGGWAHVLVASRPNPQLPDDVEDGHPLRRVTPIPVTPFPGSTALAAKAREEINAAISGANADRAADLFGVLTAAAGPLTVADLTVLAASLDGADGVSLAALRRRVYRFVTEEAARSLEPVGPADRPGYQFAHASLLEHAQSSVELADPVYRRRIHAWASQWRAAGWPVTDDPVTTTPRYLLDSYPASLTTEPEELAALVSDPGWVDAAISCIGVDPVLADLRRAEAIQRQGQGRTVLTELVTVVSAQAYHLRRPPPAQPDYIARQLCLHAVELGADEIAEQLRIRIRGRGRAAMVPIWTTRRASPALIEQLGHDRWVHALGVLPDGRVIIGDDDGRVLVWDPGQHGAGPQELGHHDFGVKAVAVPPDGRVVTGGDDSRVLVWDPGQPGAGPQELGRHEGPVYAVGLLPYGRIVTGGHDGRVLVWDPGQPGAGPQELGRHDFGVEAVAVLPDGRVVTGGHDGRVLVWDPGQPGAGPHELGRHDETVEAVGILPDRRVVTAGDGGLVLVWDLSRPGTGPQELGRHDGRVFAVGILPDGRVVTGGHDGLVLAWDPSQPGTGPQELGRHDATVWAVGILPDGRVVTGSDDYRALVWDPNQAGADPPELGRHDATVEALGLLPDGRVVTAGDDGRVLVWDPSQPGTGPQELGRQDATVEAVGILPDGRVVTAGDDGRVLVWDPSQPGTGPQELGRHDGRVLAVGIMPNGRVISGGEDGLVLVWDPARPGAGPQELGRHDGSVWAVGALPDGRVVTGGNDCRVLVWDPDQPGTSSQELGRHDDTVFAMGILPDGRVVTGGIDCLVLMWDPGRPGAGRRELGRHDGYVRAVGVLADGRVATAGAEGRVLVWDPATGRITDQLDTSLKTLAAQVVDPQVATLVIAHERTGFTVWAITISNS</sequence>
<dbReference type="PANTHER" id="PTHR19848">
    <property type="entry name" value="WD40 REPEAT PROTEIN"/>
    <property type="match status" value="1"/>
</dbReference>
<dbReference type="InterPro" id="IPR009003">
    <property type="entry name" value="Peptidase_S1_PA"/>
</dbReference>
<evidence type="ECO:0000313" key="5">
    <source>
        <dbReference type="Proteomes" id="UP001595912"/>
    </source>
</evidence>
<dbReference type="EMBL" id="JBHSIU010000041">
    <property type="protein sequence ID" value="MFC5001991.1"/>
    <property type="molecule type" value="Genomic_DNA"/>
</dbReference>
<reference evidence="5" key="1">
    <citation type="journal article" date="2019" name="Int. J. Syst. Evol. Microbiol.">
        <title>The Global Catalogue of Microorganisms (GCM) 10K type strain sequencing project: providing services to taxonomists for standard genome sequencing and annotation.</title>
        <authorList>
            <consortium name="The Broad Institute Genomics Platform"/>
            <consortium name="The Broad Institute Genome Sequencing Center for Infectious Disease"/>
            <person name="Wu L."/>
            <person name="Ma J."/>
        </authorList>
    </citation>
    <scope>NUCLEOTIDE SEQUENCE [LARGE SCALE GENOMIC DNA]</scope>
    <source>
        <strain evidence="5">CGMCC 4.7152</strain>
    </source>
</reference>
<dbReference type="SUPFAM" id="SSF101908">
    <property type="entry name" value="Putative isomerase YbhE"/>
    <property type="match status" value="1"/>
</dbReference>
<feature type="repeat" description="WD" evidence="3">
    <location>
        <begin position="1088"/>
        <end position="1119"/>
    </location>
</feature>
<dbReference type="Pfam" id="PF00400">
    <property type="entry name" value="WD40"/>
    <property type="match status" value="11"/>
</dbReference>
<gene>
    <name evidence="4" type="ORF">ACFPIJ_29680</name>
</gene>
<feature type="repeat" description="WD" evidence="3">
    <location>
        <begin position="836"/>
        <end position="867"/>
    </location>
</feature>
<dbReference type="Gene3D" id="2.130.10.10">
    <property type="entry name" value="YVTN repeat-like/Quinoprotein amine dehydrogenase"/>
    <property type="match status" value="4"/>
</dbReference>
<organism evidence="4 5">
    <name type="scientific">Dactylosporangium cerinum</name>
    <dbReference type="NCBI Taxonomy" id="1434730"/>
    <lineage>
        <taxon>Bacteria</taxon>
        <taxon>Bacillati</taxon>
        <taxon>Actinomycetota</taxon>
        <taxon>Actinomycetes</taxon>
        <taxon>Micromonosporales</taxon>
        <taxon>Micromonosporaceae</taxon>
        <taxon>Dactylosporangium</taxon>
    </lineage>
</organism>
<dbReference type="SUPFAM" id="SSF50494">
    <property type="entry name" value="Trypsin-like serine proteases"/>
    <property type="match status" value="1"/>
</dbReference>